<dbReference type="GO" id="GO:0009279">
    <property type="term" value="C:cell outer membrane"/>
    <property type="evidence" value="ECO:0007669"/>
    <property type="project" value="UniProtKB-SubCell"/>
</dbReference>
<dbReference type="KEGG" id="tpar:AV541_04645"/>
<protein>
    <submittedName>
        <fullName evidence="3">Prepilin</fullName>
    </submittedName>
</protein>
<evidence type="ECO:0000256" key="2">
    <source>
        <dbReference type="ARBA" id="ARBA00023237"/>
    </source>
</evidence>
<dbReference type="PROSITE" id="PS00409">
    <property type="entry name" value="PROKAR_NTER_METHYL"/>
    <property type="match status" value="1"/>
</dbReference>
<sequence length="123" mass="13057">MGARKGFTLLEVLLALGLLAVVVLAFASLQVTSLRGGRQGRELQAVVREMENFMERLRQDPQGVPTLCNGALTLGGRQGTCTAVPCGVAQDGGLTCPTSGDARAFQVVLEVEGKRLETVVYRP</sequence>
<gene>
    <name evidence="3" type="ORF">AV541_04645</name>
</gene>
<evidence type="ECO:0000256" key="1">
    <source>
        <dbReference type="ARBA" id="ARBA00004442"/>
    </source>
</evidence>
<dbReference type="EMBL" id="CP014141">
    <property type="protein sequence ID" value="AMA75475.1"/>
    <property type="molecule type" value="Genomic_DNA"/>
</dbReference>
<dbReference type="Pfam" id="PF07963">
    <property type="entry name" value="N_methyl"/>
    <property type="match status" value="1"/>
</dbReference>
<evidence type="ECO:0000313" key="4">
    <source>
        <dbReference type="Proteomes" id="UP000061630"/>
    </source>
</evidence>
<organism evidence="3 4">
    <name type="scientific">Thermus parvatiensis</name>
    <dbReference type="NCBI Taxonomy" id="456163"/>
    <lineage>
        <taxon>Bacteria</taxon>
        <taxon>Thermotogati</taxon>
        <taxon>Deinococcota</taxon>
        <taxon>Deinococci</taxon>
        <taxon>Thermales</taxon>
        <taxon>Thermaceae</taxon>
        <taxon>Thermus</taxon>
    </lineage>
</organism>
<reference evidence="3 4" key="1">
    <citation type="submission" date="2016-01" db="EMBL/GenBank/DDBJ databases">
        <title>Genome sequence of Thermus parvatiensis, a thermophile isolated from a hot water spring.</title>
        <authorList>
            <person name="Tripathi C."/>
            <person name="Lal R."/>
        </authorList>
    </citation>
    <scope>NUCLEOTIDE SEQUENCE [LARGE SCALE GENOMIC DNA]</scope>
    <source>
        <strain evidence="3 4">RL</strain>
    </source>
</reference>
<dbReference type="NCBIfam" id="TIGR02532">
    <property type="entry name" value="IV_pilin_GFxxxE"/>
    <property type="match status" value="1"/>
</dbReference>
<keyword evidence="2" id="KW-0998">Cell outer membrane</keyword>
<comment type="subcellular location">
    <subcellularLocation>
        <location evidence="1">Cell outer membrane</location>
    </subcellularLocation>
</comment>
<dbReference type="InterPro" id="IPR012902">
    <property type="entry name" value="N_methyl_site"/>
</dbReference>
<keyword evidence="2" id="KW-0472">Membrane</keyword>
<proteinExistence type="predicted"/>
<dbReference type="Proteomes" id="UP000061630">
    <property type="component" value="Chromosome"/>
</dbReference>
<name>A0A0X8D6Y2_9DEIN</name>
<dbReference type="AlphaFoldDB" id="A0A0X8D6Y2"/>
<evidence type="ECO:0000313" key="3">
    <source>
        <dbReference type="EMBL" id="AMA75475.1"/>
    </source>
</evidence>
<accession>A0A0X8D6Y2</accession>